<sequence length="237" mass="25586">MVTDETFFAWLDGELDAEEAARVEADVTADPRLSAMAAEHRAMQAKLKAAFDQVIDAPLPERLVAAVRMPPQARVIDLAEARKRREPRSWRSITRWGSMAATLAAGVLIGTLAHQTRDVSPVQVHGGKIYAASALNDVLSNELASTPRGDVRIGVTFRDQSGVICRSFTDQSSSGLACREGKGWRVRGLFGAPEGQNGNYRMAAGMDPNLAALVDSTIAGEPFDAAQEKASRDKGWH</sequence>
<reference evidence="2" key="1">
    <citation type="journal article" date="2019" name="Int. J. Syst. Evol. Microbiol.">
        <title>The Global Catalogue of Microorganisms (GCM) 10K type strain sequencing project: providing services to taxonomists for standard genome sequencing and annotation.</title>
        <authorList>
            <consortium name="The Broad Institute Genomics Platform"/>
            <consortium name="The Broad Institute Genome Sequencing Center for Infectious Disease"/>
            <person name="Wu L."/>
            <person name="Ma J."/>
        </authorList>
    </citation>
    <scope>NUCLEOTIDE SEQUENCE [LARGE SCALE GENOMIC DNA]</scope>
    <source>
        <strain evidence="2">JCM 17543</strain>
    </source>
</reference>
<dbReference type="EMBL" id="BAABBM010000001">
    <property type="protein sequence ID" value="GAA3894001.1"/>
    <property type="molecule type" value="Genomic_DNA"/>
</dbReference>
<accession>A0ABP7L7K1</accession>
<protein>
    <recommendedName>
        <fullName evidence="3">Anti-sigma factor</fullName>
    </recommendedName>
</protein>
<evidence type="ECO:0008006" key="3">
    <source>
        <dbReference type="Google" id="ProtNLM"/>
    </source>
</evidence>
<keyword evidence="2" id="KW-1185">Reference proteome</keyword>
<proteinExistence type="predicted"/>
<evidence type="ECO:0000313" key="1">
    <source>
        <dbReference type="EMBL" id="GAA3894001.1"/>
    </source>
</evidence>
<evidence type="ECO:0000313" key="2">
    <source>
        <dbReference type="Proteomes" id="UP001500827"/>
    </source>
</evidence>
<dbReference type="Proteomes" id="UP001500827">
    <property type="component" value="Unassembled WGS sequence"/>
</dbReference>
<gene>
    <name evidence="1" type="ORF">GCM10022276_11510</name>
</gene>
<name>A0ABP7L7K1_9SPHN</name>
<comment type="caution">
    <text evidence="1">The sequence shown here is derived from an EMBL/GenBank/DDBJ whole genome shotgun (WGS) entry which is preliminary data.</text>
</comment>
<organism evidence="1 2">
    <name type="scientific">Sphingomonas limnosediminicola</name>
    <dbReference type="NCBI Taxonomy" id="940133"/>
    <lineage>
        <taxon>Bacteria</taxon>
        <taxon>Pseudomonadati</taxon>
        <taxon>Pseudomonadota</taxon>
        <taxon>Alphaproteobacteria</taxon>
        <taxon>Sphingomonadales</taxon>
        <taxon>Sphingomonadaceae</taxon>
        <taxon>Sphingomonas</taxon>
    </lineage>
</organism>